<dbReference type="GO" id="GO:0017040">
    <property type="term" value="F:N-acylsphingosine amidohydrolase activity"/>
    <property type="evidence" value="ECO:0000318"/>
    <property type="project" value="GO_Central"/>
</dbReference>
<dbReference type="Proteomes" id="UP000005239">
    <property type="component" value="Unassembled WGS sequence"/>
</dbReference>
<reference evidence="14" key="1">
    <citation type="journal article" date="2008" name="Nat. Genet.">
        <title>The Pristionchus pacificus genome provides a unique perspective on nematode lifestyle and parasitism.</title>
        <authorList>
            <person name="Dieterich C."/>
            <person name="Clifton S.W."/>
            <person name="Schuster L.N."/>
            <person name="Chinwalla A."/>
            <person name="Delehaunty K."/>
            <person name="Dinkelacker I."/>
            <person name="Fulton L."/>
            <person name="Fulton R."/>
            <person name="Godfrey J."/>
            <person name="Minx P."/>
            <person name="Mitreva M."/>
            <person name="Roeseler W."/>
            <person name="Tian H."/>
            <person name="Witte H."/>
            <person name="Yang S.P."/>
            <person name="Wilson R.K."/>
            <person name="Sommer R.J."/>
        </authorList>
    </citation>
    <scope>NUCLEOTIDE SEQUENCE [LARGE SCALE GENOMIC DNA]</scope>
    <source>
        <strain evidence="14">PS312</strain>
    </source>
</reference>
<dbReference type="Pfam" id="PF15508">
    <property type="entry name" value="NAAA-beta"/>
    <property type="match status" value="2"/>
</dbReference>
<organism evidence="13 14">
    <name type="scientific">Pristionchus pacificus</name>
    <name type="common">Parasitic nematode worm</name>
    <dbReference type="NCBI Taxonomy" id="54126"/>
    <lineage>
        <taxon>Eukaryota</taxon>
        <taxon>Metazoa</taxon>
        <taxon>Ecdysozoa</taxon>
        <taxon>Nematoda</taxon>
        <taxon>Chromadorea</taxon>
        <taxon>Rhabditida</taxon>
        <taxon>Rhabditina</taxon>
        <taxon>Diplogasteromorpha</taxon>
        <taxon>Diplogasteroidea</taxon>
        <taxon>Neodiplogasteridae</taxon>
        <taxon>Pristionchus</taxon>
    </lineage>
</organism>
<dbReference type="Gene3D" id="3.60.60.10">
    <property type="entry name" value="Penicillin V Acylase, Chain A"/>
    <property type="match status" value="3"/>
</dbReference>
<comment type="pathway">
    <text evidence="2">Lipid metabolism.</text>
</comment>
<feature type="domain" description="Acid ceramidase N-terminal" evidence="12">
    <location>
        <begin position="842"/>
        <end position="888"/>
    </location>
</feature>
<comment type="subcellular location">
    <subcellularLocation>
        <location evidence="1">Lysosome</location>
    </subcellularLocation>
</comment>
<reference evidence="13" key="2">
    <citation type="submission" date="2022-06" db="UniProtKB">
        <authorList>
            <consortium name="EnsemblMetazoa"/>
        </authorList>
    </citation>
    <scope>IDENTIFICATION</scope>
    <source>
        <strain evidence="13">PS312</strain>
    </source>
</reference>
<gene>
    <name evidence="13" type="primary">WBGene00101357</name>
</gene>
<dbReference type="FunFam" id="3.60.60.10:FF:000006">
    <property type="entry name" value="N-acylethanolamine-hydrolyzing acid amidase"/>
    <property type="match status" value="3"/>
</dbReference>
<dbReference type="InterPro" id="IPR029132">
    <property type="entry name" value="CBAH/NAAA_C"/>
</dbReference>
<evidence type="ECO:0000259" key="12">
    <source>
        <dbReference type="Pfam" id="PF15508"/>
    </source>
</evidence>
<feature type="domain" description="Choloylglycine hydrolase/NAAA C-terminal" evidence="11">
    <location>
        <begin position="935"/>
        <end position="1078"/>
    </location>
</feature>
<evidence type="ECO:0000256" key="2">
    <source>
        <dbReference type="ARBA" id="ARBA00005189"/>
    </source>
</evidence>
<feature type="domain" description="Choloylglycine hydrolase/NAAA C-terminal" evidence="11">
    <location>
        <begin position="535"/>
        <end position="677"/>
    </location>
</feature>
<proteinExistence type="inferred from homology"/>
<keyword evidence="14" id="KW-1185">Reference proteome</keyword>
<protein>
    <recommendedName>
        <fullName evidence="4">ceramidase</fullName>
        <ecNumber evidence="4">3.5.1.23</ecNumber>
    </recommendedName>
</protein>
<dbReference type="Pfam" id="PF02275">
    <property type="entry name" value="CBAH"/>
    <property type="match status" value="3"/>
</dbReference>
<keyword evidence="10" id="KW-0458">Lysosome</keyword>
<evidence type="ECO:0000313" key="14">
    <source>
        <dbReference type="Proteomes" id="UP000005239"/>
    </source>
</evidence>
<feature type="domain" description="Acid ceramidase N-terminal" evidence="12">
    <location>
        <begin position="442"/>
        <end position="488"/>
    </location>
</feature>
<evidence type="ECO:0000256" key="10">
    <source>
        <dbReference type="ARBA" id="ARBA00023228"/>
    </source>
</evidence>
<accession>A0A2A6C1L6</accession>
<dbReference type="InterPro" id="IPR029130">
    <property type="entry name" value="Acid_ceramidase_N"/>
</dbReference>
<keyword evidence="6" id="KW-0378">Hydrolase</keyword>
<dbReference type="PANTHER" id="PTHR28583">
    <property type="entry name" value="ACID AMIDASE"/>
    <property type="match status" value="1"/>
</dbReference>
<evidence type="ECO:0000256" key="5">
    <source>
        <dbReference type="ARBA" id="ARBA00022729"/>
    </source>
</evidence>
<keyword evidence="9" id="KW-0325">Glycoprotein</keyword>
<keyword evidence="8" id="KW-0865">Zymogen</keyword>
<dbReference type="GO" id="GO:0006629">
    <property type="term" value="P:lipid metabolic process"/>
    <property type="evidence" value="ECO:0007669"/>
    <property type="project" value="UniProtKB-KW"/>
</dbReference>
<comment type="similarity">
    <text evidence="3">Belongs to the acid ceramidase family.</text>
</comment>
<dbReference type="PANTHER" id="PTHR28583:SF1">
    <property type="entry name" value="ACID CERAMIDASE"/>
    <property type="match status" value="1"/>
</dbReference>
<dbReference type="EnsemblMetazoa" id="PPA11803.1">
    <property type="protein sequence ID" value="PPA11803.1"/>
    <property type="gene ID" value="WBGene00101357"/>
</dbReference>
<evidence type="ECO:0000256" key="7">
    <source>
        <dbReference type="ARBA" id="ARBA00023098"/>
    </source>
</evidence>
<evidence type="ECO:0000256" key="8">
    <source>
        <dbReference type="ARBA" id="ARBA00023145"/>
    </source>
</evidence>
<evidence type="ECO:0000259" key="11">
    <source>
        <dbReference type="Pfam" id="PF02275"/>
    </source>
</evidence>
<name>A0A2A6C1L6_PRIPA</name>
<dbReference type="EC" id="3.5.1.23" evidence="4"/>
<evidence type="ECO:0000256" key="1">
    <source>
        <dbReference type="ARBA" id="ARBA00004371"/>
    </source>
</evidence>
<dbReference type="GO" id="GO:0005764">
    <property type="term" value="C:lysosome"/>
    <property type="evidence" value="ECO:0007669"/>
    <property type="project" value="UniProtKB-SubCell"/>
</dbReference>
<sequence>MTTMLPLLLLLLPALLLADKTPQNTHDNPWGEYAAECLVDKVPDLWDESRIEKTWYKIDLDAEEHDRWREVATEFSTRMQSAIDVAAEMANSFGGDGAWDALVGLMVGCPDKLTEPYRTEIKAMADLTGIQLEQLTLLNLFYEIAAMCTSLVAVNHEGQVFHGRNLDFGLFYLWDTEEHTDLVVQYEFIKDGKLLFKAVTFAGHLGVITAVRPGAFSVSINTRFGSSLDTMTNFFLTGLEPDQQFVVYANRDMMTNCATFEEAKDYIENIGLLRRAYFTLGSPDGGIVVTRAFNGTDHEAIINTKDPNGWYVLQTNYDWNEPDIFLDDRTNPGNHCMQKLGRKRVTKEGIFQVMSSQTTLNKATVYTTVMEIKTGALYTFKQECKDPQPAMLPLLLLLLPALLLADPSPLNTPDNPWGEYAAECLVDKVPDLWDESRIEQTWYTIDLDKEAHDRWREIATEFAPRMQAAVDVVKEMADSFGGPGAWDMLVTIMVGVPDKMTEPYRSEIKAMADMTGIQLEQLTLLNLFYEVAAMCTSLVAVNHEGQVFHGRNLDFGLFYLWDTKEKTWDLTLRLRDLLVQYEFVKDGKLLFKAVTFAGHLGILTAVRPGAFSVSINTRFGSSLDTMTNFFLTGLLPDQQFVLYANRDMMTNYVTFEDAKHYIENIGILAPGYFTMGSVDGGVIVTRAFNGTDHEAVIDPKDPNGWYVLETNYDWNEPDIFLDDRTNPGNHCMQKLGRKRVTKEGIFQVMSSKTTLNKSTVYTTVMEIKSGALYTFKQECKDPCWFPAEPVMLPLLLLLLPALLLADPSPEHTPDNPWGAYAADCLVDNGPQLWDESRIEKTWYTIDLDKEAHERWREIATKFYSQMLALRDVFKEMTDDFGGEGAFDVLVAMMTGVADKMTEPYRSEIYAMADLTGIPIEQVSLLNLFYEASGLCTSLVAVNHEGQVFHGRNLDFGLFYLWDTDLHTWDLTLRLRDLSVQLEFIKDGKLLFKAVTFAGHMGILTGVRPGAFSVSINTRFGSTIDAMTQFLLTGLEPDQQFVLYANRDMMTNCATFEEAKHYIEDIGLLKSAYFTMGSVDGGVIVTRGLNSTDHEAIINTKDPNGWYVLETNYDWNEADIYLDDRTKPGNHCMQKLGRKRVTKEGIFQVMTSKTTLNKSTIYTTVMEIKTGALYTFKQVCKDPCWFV</sequence>
<evidence type="ECO:0000256" key="9">
    <source>
        <dbReference type="ARBA" id="ARBA00023180"/>
    </source>
</evidence>
<evidence type="ECO:0000256" key="3">
    <source>
        <dbReference type="ARBA" id="ARBA00005730"/>
    </source>
</evidence>
<evidence type="ECO:0000256" key="4">
    <source>
        <dbReference type="ARBA" id="ARBA00011891"/>
    </source>
</evidence>
<dbReference type="OrthoDB" id="5273684at2759"/>
<feature type="domain" description="Choloylglycine hydrolase/NAAA C-terminal" evidence="11">
    <location>
        <begin position="148"/>
        <end position="282"/>
    </location>
</feature>
<dbReference type="AlphaFoldDB" id="A0A2A6C1L6"/>
<evidence type="ECO:0000313" key="13">
    <source>
        <dbReference type="EnsemblMetazoa" id="PPA11803.1"/>
    </source>
</evidence>
<evidence type="ECO:0000256" key="6">
    <source>
        <dbReference type="ARBA" id="ARBA00022801"/>
    </source>
</evidence>
<accession>A0A8R1U9Q8</accession>
<keyword evidence="5" id="KW-0732">Signal</keyword>
<keyword evidence="7" id="KW-0443">Lipid metabolism</keyword>